<dbReference type="Gene3D" id="2.30.30.40">
    <property type="entry name" value="SH3 Domains"/>
    <property type="match status" value="2"/>
</dbReference>
<dbReference type="InterPro" id="IPR010466">
    <property type="entry name" value="DUF1058"/>
</dbReference>
<organism evidence="2">
    <name type="scientific">hydrothermal vent metagenome</name>
    <dbReference type="NCBI Taxonomy" id="652676"/>
    <lineage>
        <taxon>unclassified sequences</taxon>
        <taxon>metagenomes</taxon>
        <taxon>ecological metagenomes</taxon>
    </lineage>
</organism>
<dbReference type="Pfam" id="PF08239">
    <property type="entry name" value="SH3_3"/>
    <property type="match status" value="1"/>
</dbReference>
<sequence>MSKTVSRLMSALVILLFSAAPLFAENIYVEKDNARFRSGPGTNYQILWESPRYTPLEYLAKYKGWYAVRDHDGDVAWVNKQVIGKGVAAIVTNKKANVRKGPGTNTRIVFFVEKGYLFKVTGDKNGWLKVKAPDGDEGWVLAKLVWISK</sequence>
<proteinExistence type="predicted"/>
<dbReference type="EMBL" id="UOGB01000246">
    <property type="protein sequence ID" value="VAX22623.1"/>
    <property type="molecule type" value="Genomic_DNA"/>
</dbReference>
<evidence type="ECO:0000313" key="2">
    <source>
        <dbReference type="EMBL" id="VAX22623.1"/>
    </source>
</evidence>
<accession>A0A3B1CD62</accession>
<dbReference type="Pfam" id="PF06347">
    <property type="entry name" value="SH3_4"/>
    <property type="match status" value="1"/>
</dbReference>
<dbReference type="AlphaFoldDB" id="A0A3B1CD62"/>
<gene>
    <name evidence="2" type="ORF">MNBD_NITROSPINAE03-1469</name>
</gene>
<name>A0A3B1CD62_9ZZZZ</name>
<dbReference type="PANTHER" id="PTHR34408:SF1">
    <property type="entry name" value="GLYCOSYL HYDROLASE FAMILY 19 DOMAIN-CONTAINING PROTEIN HI_1415"/>
    <property type="match status" value="1"/>
</dbReference>
<dbReference type="PANTHER" id="PTHR34408">
    <property type="entry name" value="FAMILY PROTEIN, PUTATIVE-RELATED"/>
    <property type="match status" value="1"/>
</dbReference>
<dbReference type="PROSITE" id="PS51781">
    <property type="entry name" value="SH3B"/>
    <property type="match status" value="1"/>
</dbReference>
<protein>
    <recommendedName>
        <fullName evidence="1">SH3b domain-containing protein</fullName>
    </recommendedName>
</protein>
<reference evidence="2" key="1">
    <citation type="submission" date="2018-06" db="EMBL/GenBank/DDBJ databases">
        <authorList>
            <person name="Zhirakovskaya E."/>
        </authorList>
    </citation>
    <scope>NUCLEOTIDE SEQUENCE</scope>
</reference>
<dbReference type="InterPro" id="IPR003646">
    <property type="entry name" value="SH3-like_bac-type"/>
</dbReference>
<dbReference type="InterPro" id="IPR052354">
    <property type="entry name" value="Cell_Wall_Dynamics_Protein"/>
</dbReference>
<dbReference type="SMART" id="SM00287">
    <property type="entry name" value="SH3b"/>
    <property type="match status" value="2"/>
</dbReference>
<feature type="domain" description="SH3b" evidence="1">
    <location>
        <begin position="86"/>
        <end position="149"/>
    </location>
</feature>
<evidence type="ECO:0000259" key="1">
    <source>
        <dbReference type="PROSITE" id="PS51781"/>
    </source>
</evidence>